<gene>
    <name evidence="3" type="ORF">ACFOGJ_06685</name>
</gene>
<dbReference type="InterPro" id="IPR001623">
    <property type="entry name" value="DnaJ_domain"/>
</dbReference>
<evidence type="ECO:0000313" key="4">
    <source>
        <dbReference type="Proteomes" id="UP001595528"/>
    </source>
</evidence>
<evidence type="ECO:0000256" key="1">
    <source>
        <dbReference type="SAM" id="MobiDB-lite"/>
    </source>
</evidence>
<dbReference type="RefSeq" id="WP_379899059.1">
    <property type="nucleotide sequence ID" value="NZ_JBHRTR010000018.1"/>
</dbReference>
<feature type="compositionally biased region" description="Gly residues" evidence="1">
    <location>
        <begin position="290"/>
        <end position="302"/>
    </location>
</feature>
<dbReference type="Gene3D" id="1.10.287.110">
    <property type="entry name" value="DnaJ domain"/>
    <property type="match status" value="1"/>
</dbReference>
<dbReference type="SUPFAM" id="SSF158682">
    <property type="entry name" value="TerB-like"/>
    <property type="match status" value="1"/>
</dbReference>
<dbReference type="SMART" id="SM00271">
    <property type="entry name" value="DnaJ"/>
    <property type="match status" value="1"/>
</dbReference>
<dbReference type="PRINTS" id="PR00625">
    <property type="entry name" value="JDOMAIN"/>
</dbReference>
<sequence length="302" mass="32294">MSGRRQDAAAGGQAEKETGGGTLPASAPQAGMPQPVPPRAGGGLWRAIRETGPAIRRLGEPFVALVEALGRTLGGPAGSGGRTSREPTERVGFTIAAIALAAKMAAVDKRRYERQVAAFHEVFQVPEAEKENVRRLFDLASGTTAGYEAYAGRIADLLQGRDAVKEKLLDALFHIAWGDDRIVQPEMDFLQRVASIFGFEDSAFERIAAAHGVGQPSPYSLLGVGRDASWPDVQAAYRRLMKEHHPDRLMAQGMPQELVRLAQERVAAFAGAYESIRAAQPRTGREEGAGRGGRTATGRAGQ</sequence>
<proteinExistence type="predicted"/>
<feature type="domain" description="J" evidence="2">
    <location>
        <begin position="217"/>
        <end position="289"/>
    </location>
</feature>
<dbReference type="SUPFAM" id="SSF46565">
    <property type="entry name" value="Chaperone J-domain"/>
    <property type="match status" value="1"/>
</dbReference>
<protein>
    <submittedName>
        <fullName evidence="3">TerB family tellurite resistance protein</fullName>
    </submittedName>
</protein>
<dbReference type="Gene3D" id="1.10.3680.10">
    <property type="entry name" value="TerB-like"/>
    <property type="match status" value="1"/>
</dbReference>
<feature type="region of interest" description="Disordered" evidence="1">
    <location>
        <begin position="1"/>
        <end position="44"/>
    </location>
</feature>
<reference evidence="4" key="1">
    <citation type="journal article" date="2019" name="Int. J. Syst. Evol. Microbiol.">
        <title>The Global Catalogue of Microorganisms (GCM) 10K type strain sequencing project: providing services to taxonomists for standard genome sequencing and annotation.</title>
        <authorList>
            <consortium name="The Broad Institute Genomics Platform"/>
            <consortium name="The Broad Institute Genome Sequencing Center for Infectious Disease"/>
            <person name="Wu L."/>
            <person name="Ma J."/>
        </authorList>
    </citation>
    <scope>NUCLEOTIDE SEQUENCE [LARGE SCALE GENOMIC DNA]</scope>
    <source>
        <strain evidence="4">KCTC 42964</strain>
    </source>
</reference>
<evidence type="ECO:0000259" key="2">
    <source>
        <dbReference type="PROSITE" id="PS50076"/>
    </source>
</evidence>
<dbReference type="InterPro" id="IPR036869">
    <property type="entry name" value="J_dom_sf"/>
</dbReference>
<evidence type="ECO:0000313" key="3">
    <source>
        <dbReference type="EMBL" id="MFC3226907.1"/>
    </source>
</evidence>
<comment type="caution">
    <text evidence="3">The sequence shown here is derived from an EMBL/GenBank/DDBJ whole genome shotgun (WGS) entry which is preliminary data.</text>
</comment>
<accession>A0ABV7KY43</accession>
<dbReference type="InterPro" id="IPR007791">
    <property type="entry name" value="DjlA_N"/>
</dbReference>
<dbReference type="CDD" id="cd06257">
    <property type="entry name" value="DnaJ"/>
    <property type="match status" value="1"/>
</dbReference>
<dbReference type="Proteomes" id="UP001595528">
    <property type="component" value="Unassembled WGS sequence"/>
</dbReference>
<organism evidence="3 4">
    <name type="scientific">Marinibaculum pumilum</name>
    <dbReference type="NCBI Taxonomy" id="1766165"/>
    <lineage>
        <taxon>Bacteria</taxon>
        <taxon>Pseudomonadati</taxon>
        <taxon>Pseudomonadota</taxon>
        <taxon>Alphaproteobacteria</taxon>
        <taxon>Rhodospirillales</taxon>
        <taxon>Rhodospirillaceae</taxon>
        <taxon>Marinibaculum</taxon>
    </lineage>
</organism>
<feature type="region of interest" description="Disordered" evidence="1">
    <location>
        <begin position="278"/>
        <end position="302"/>
    </location>
</feature>
<name>A0ABV7KY43_9PROT</name>
<dbReference type="PROSITE" id="PS50076">
    <property type="entry name" value="DNAJ_2"/>
    <property type="match status" value="1"/>
</dbReference>
<dbReference type="InterPro" id="IPR029024">
    <property type="entry name" value="TerB-like"/>
</dbReference>
<dbReference type="Pfam" id="PF05099">
    <property type="entry name" value="TerB"/>
    <property type="match status" value="1"/>
</dbReference>
<dbReference type="EMBL" id="JBHRTR010000018">
    <property type="protein sequence ID" value="MFC3226907.1"/>
    <property type="molecule type" value="Genomic_DNA"/>
</dbReference>
<keyword evidence="4" id="KW-1185">Reference proteome</keyword>
<dbReference type="Pfam" id="PF00226">
    <property type="entry name" value="DnaJ"/>
    <property type="match status" value="1"/>
</dbReference>